<dbReference type="InterPro" id="IPR052117">
    <property type="entry name" value="Cas10/Csm1_subtype-III-A"/>
</dbReference>
<dbReference type="Pfam" id="PF22335">
    <property type="entry name" value="Cas10-Cmr2_palm2"/>
    <property type="match status" value="1"/>
</dbReference>
<reference evidence="13" key="2">
    <citation type="journal article" date="2022" name="Microbiol. Resour. Announc.">
        <title>Metagenome Sequencing to Explore Phylogenomics of Terrestrial Cyanobacteria.</title>
        <authorList>
            <person name="Ward R.D."/>
            <person name="Stajich J.E."/>
            <person name="Johansen J.R."/>
            <person name="Huntemann M."/>
            <person name="Clum A."/>
            <person name="Foster B."/>
            <person name="Foster B."/>
            <person name="Roux S."/>
            <person name="Palaniappan K."/>
            <person name="Varghese N."/>
            <person name="Mukherjee S."/>
            <person name="Reddy T.B.K."/>
            <person name="Daum C."/>
            <person name="Copeland A."/>
            <person name="Chen I.A."/>
            <person name="Ivanova N.N."/>
            <person name="Kyrpides N.C."/>
            <person name="Shapiro N."/>
            <person name="Eloe-Fadrosh E.A."/>
            <person name="Pietrasiak N."/>
        </authorList>
    </citation>
    <scope>NUCLEOTIDE SEQUENCE</scope>
    <source>
        <strain evidence="13">JT2-VF2</strain>
    </source>
</reference>
<dbReference type="GO" id="GO:0051607">
    <property type="term" value="P:defense response to virus"/>
    <property type="evidence" value="ECO:0007669"/>
    <property type="project" value="UniProtKB-KW"/>
</dbReference>
<proteinExistence type="inferred from homology"/>
<evidence type="ECO:0000256" key="7">
    <source>
        <dbReference type="ARBA" id="ARBA00022801"/>
    </source>
</evidence>
<keyword evidence="3" id="KW-0808">Transferase</keyword>
<reference evidence="13" key="1">
    <citation type="submission" date="2021-05" db="EMBL/GenBank/DDBJ databases">
        <authorList>
            <person name="Pietrasiak N."/>
            <person name="Ward R."/>
            <person name="Stajich J.E."/>
            <person name="Kurbessoian T."/>
        </authorList>
    </citation>
    <scope>NUCLEOTIDE SEQUENCE</scope>
    <source>
        <strain evidence="13">JT2-VF2</strain>
    </source>
</reference>
<comment type="caution">
    <text evidence="13">The sequence shown here is derived from an EMBL/GenBank/DDBJ whole genome shotgun (WGS) entry which is preliminary data.</text>
</comment>
<gene>
    <name evidence="13" type="primary">cas10</name>
    <name evidence="13" type="ORF">KME32_33715</name>
</gene>
<evidence type="ECO:0000256" key="1">
    <source>
        <dbReference type="ARBA" id="ARBA00005700"/>
    </source>
</evidence>
<dbReference type="PANTHER" id="PTHR36528">
    <property type="entry name" value="CRISPR SYSTEM SINGLE-STRAND-SPECIFIC DEOXYRIBONUCLEASE CAS10/CSM1 (SUBTYPE III-A)"/>
    <property type="match status" value="1"/>
</dbReference>
<keyword evidence="4" id="KW-0540">Nuclease</keyword>
<dbReference type="GO" id="GO:0016740">
    <property type="term" value="F:transferase activity"/>
    <property type="evidence" value="ECO:0007669"/>
    <property type="project" value="UniProtKB-KW"/>
</dbReference>
<evidence type="ECO:0000256" key="11">
    <source>
        <dbReference type="ARBA" id="ARBA00032922"/>
    </source>
</evidence>
<dbReference type="InterPro" id="IPR000160">
    <property type="entry name" value="GGDEF_dom"/>
</dbReference>
<feature type="domain" description="GGDEF" evidence="12">
    <location>
        <begin position="459"/>
        <end position="617"/>
    </location>
</feature>
<evidence type="ECO:0000256" key="3">
    <source>
        <dbReference type="ARBA" id="ARBA00022679"/>
    </source>
</evidence>
<dbReference type="PROSITE" id="PS50887">
    <property type="entry name" value="GGDEF"/>
    <property type="match status" value="1"/>
</dbReference>
<protein>
    <recommendedName>
        <fullName evidence="2">CRISPR system single-strand-specific deoxyribonuclease Cas10/Csm1 (subtype III-A)</fullName>
    </recommendedName>
    <alternativeName>
        <fullName evidence="11">Cyclic oligoadenylate synthase</fullName>
    </alternativeName>
</protein>
<evidence type="ECO:0000259" key="12">
    <source>
        <dbReference type="PROSITE" id="PS50887"/>
    </source>
</evidence>
<keyword evidence="7" id="KW-0378">Hydrolase</keyword>
<name>A0A951UK47_9NOST</name>
<dbReference type="EMBL" id="JAHHHN010000053">
    <property type="protein sequence ID" value="MBW4565954.1"/>
    <property type="molecule type" value="Genomic_DNA"/>
</dbReference>
<comment type="similarity">
    <text evidence="1">Belongs to the CRISPR-associated Cas10/Csm1 family.</text>
</comment>
<accession>A0A951UK47</accession>
<dbReference type="AlphaFoldDB" id="A0A951UK47"/>
<keyword evidence="9" id="KW-0067">ATP-binding</keyword>
<dbReference type="Proteomes" id="UP000715781">
    <property type="component" value="Unassembled WGS sequence"/>
</dbReference>
<dbReference type="InterPro" id="IPR043128">
    <property type="entry name" value="Rev_trsase/Diguanyl_cyclase"/>
</dbReference>
<dbReference type="InterPro" id="IPR041062">
    <property type="entry name" value="Csm1_B"/>
</dbReference>
<dbReference type="GO" id="GO:0004519">
    <property type="term" value="F:endonuclease activity"/>
    <property type="evidence" value="ECO:0007669"/>
    <property type="project" value="UniProtKB-KW"/>
</dbReference>
<sequence>MVKSSQEVALQVIQQAIAALAKWAKFDHPSLNDEYREVSRAKKILGWNENTAVGILRLLFDKVNLCNELKMEISKLNYHQLKAINNDNSKSPDIPYPLNLESIKIQQDNFKVEINQTLSNSLNDNWENLPLLMLILDKFGSCLSFGESDVALVDMARATAAVAAALVNNSEAEKISLIAGDLSGIQKFIYTISSDGALKSLRARSFYLELVTEEIVQELLEELDLPRTSIIYAGGGNFYLLVTANNKTEEKVKQIQKRFNGWLINKFQCKVFLALDCLAFNTYHVATKKFSYHWNQVIQQLNKQKQCKFNEQINDLLEIRDSYGDRCRVCHRDDTTDLKQLNTEEDSVLACPTCREMFRLGGQLFKTKAVVRSRHQNVSSNADTNYLINNSYYSLFDQVPTQQIQNNEILFLINNWKIKDYLSHNSVPLLLGNYGQESCENPGNFIRAHELATKARGIQRVGYLRMDVDNLGKIFAKGLGDNHTLSRLAGLSRQMSYFFKVYLNSLASNRKYTLPENHKILTPETNIEKFVRLNLLFIYAGGDDLFVSGAWDELVEFAFDVYQSFRAYTGHNPYITLSGGMSINDIKYPLYQAAADSGESENKAKANNRDSLGLFGQVFKWDEWLGEIKVSTDNIKVIAESKLYISKKEHLGLFGILPFVDNLLNHPDLGYPQSFIRNLLVTAEAQELALKEAREEEKDGIKYFLHLPKLAYAMSRLPQKLRNHENFAPIRQSLMSPYNAPYFRAIATWIELLTRE</sequence>
<evidence type="ECO:0000256" key="10">
    <source>
        <dbReference type="ARBA" id="ARBA00023118"/>
    </source>
</evidence>
<dbReference type="PANTHER" id="PTHR36528:SF1">
    <property type="entry name" value="CRISPR SYSTEM SINGLE-STRAND-SPECIFIC DEOXYRIBONUCLEASE CAS10_CSM1 (SUBTYPE III-A)"/>
    <property type="match status" value="1"/>
</dbReference>
<evidence type="ECO:0000256" key="2">
    <source>
        <dbReference type="ARBA" id="ARBA00014333"/>
    </source>
</evidence>
<dbReference type="InterPro" id="IPR013408">
    <property type="entry name" value="Cas10/Csm1"/>
</dbReference>
<evidence type="ECO:0000256" key="5">
    <source>
        <dbReference type="ARBA" id="ARBA00022741"/>
    </source>
</evidence>
<evidence type="ECO:0000256" key="6">
    <source>
        <dbReference type="ARBA" id="ARBA00022759"/>
    </source>
</evidence>
<keyword evidence="8" id="KW-0269">Exonuclease</keyword>
<dbReference type="GO" id="GO:0005524">
    <property type="term" value="F:ATP binding"/>
    <property type="evidence" value="ECO:0007669"/>
    <property type="project" value="UniProtKB-KW"/>
</dbReference>
<dbReference type="Gene3D" id="3.30.70.270">
    <property type="match status" value="1"/>
</dbReference>
<keyword evidence="5" id="KW-0547">Nucleotide-binding</keyword>
<dbReference type="NCBIfam" id="TIGR02578">
    <property type="entry name" value="cas_TM1811_Csm1"/>
    <property type="match status" value="1"/>
</dbReference>
<dbReference type="InterPro" id="IPR054767">
    <property type="entry name" value="Cas10-Cmr2_palm2"/>
</dbReference>
<dbReference type="GO" id="GO:0004527">
    <property type="term" value="F:exonuclease activity"/>
    <property type="evidence" value="ECO:0007669"/>
    <property type="project" value="UniProtKB-KW"/>
</dbReference>
<keyword evidence="6" id="KW-0255">Endonuclease</keyword>
<evidence type="ECO:0000313" key="14">
    <source>
        <dbReference type="Proteomes" id="UP000715781"/>
    </source>
</evidence>
<evidence type="ECO:0000256" key="9">
    <source>
        <dbReference type="ARBA" id="ARBA00022840"/>
    </source>
</evidence>
<organism evidence="13 14">
    <name type="scientific">Mojavia pulchra JT2-VF2</name>
    <dbReference type="NCBI Taxonomy" id="287848"/>
    <lineage>
        <taxon>Bacteria</taxon>
        <taxon>Bacillati</taxon>
        <taxon>Cyanobacteriota</taxon>
        <taxon>Cyanophyceae</taxon>
        <taxon>Nostocales</taxon>
        <taxon>Nostocaceae</taxon>
    </lineage>
</organism>
<evidence type="ECO:0000256" key="8">
    <source>
        <dbReference type="ARBA" id="ARBA00022839"/>
    </source>
</evidence>
<keyword evidence="10" id="KW-0051">Antiviral defense</keyword>
<evidence type="ECO:0000313" key="13">
    <source>
        <dbReference type="EMBL" id="MBW4565954.1"/>
    </source>
</evidence>
<evidence type="ECO:0000256" key="4">
    <source>
        <dbReference type="ARBA" id="ARBA00022722"/>
    </source>
</evidence>
<dbReference type="Pfam" id="PF18211">
    <property type="entry name" value="Csm1_B"/>
    <property type="match status" value="1"/>
</dbReference>